<dbReference type="AlphaFoldDB" id="B6H6D0"/>
<accession>B6H6D0</accession>
<dbReference type="HOGENOM" id="CLU_2004655_0_0_1"/>
<reference evidence="1 2" key="1">
    <citation type="journal article" date="2008" name="Nat. Biotechnol.">
        <title>Genome sequencing and analysis of the filamentous fungus Penicillium chrysogenum.</title>
        <authorList>
            <person name="van den Berg M.A."/>
            <person name="Albang R."/>
            <person name="Albermann K."/>
            <person name="Badger J.H."/>
            <person name="Daran J.-M."/>
            <person name="Driessen A.J.M."/>
            <person name="Garcia-Estrada C."/>
            <person name="Fedorova N.D."/>
            <person name="Harris D.M."/>
            <person name="Heijne W.H.M."/>
            <person name="Joardar V.S."/>
            <person name="Kiel J.A.K.W."/>
            <person name="Kovalchuk A."/>
            <person name="Martin J.F."/>
            <person name="Nierman W.C."/>
            <person name="Nijland J.G."/>
            <person name="Pronk J.T."/>
            <person name="Roubos J.A."/>
            <person name="van der Klei I.J."/>
            <person name="van Peij N.N.M.E."/>
            <person name="Veenhuis M."/>
            <person name="von Doehren H."/>
            <person name="Wagner C."/>
            <person name="Wortman J.R."/>
            <person name="Bovenberg R.A.L."/>
        </authorList>
    </citation>
    <scope>NUCLEOTIDE SEQUENCE [LARGE SCALE GENOMIC DNA]</scope>
    <source>
        <strain evidence="2">ATCC 28089 / DSM 1075 / NRRL 1951 / Wisconsin 54-1255</strain>
    </source>
</reference>
<evidence type="ECO:0000313" key="2">
    <source>
        <dbReference type="Proteomes" id="UP000000724"/>
    </source>
</evidence>
<organism evidence="1 2">
    <name type="scientific">Penicillium rubens (strain ATCC 28089 / DSM 1075 / NRRL 1951 / Wisconsin 54-1255)</name>
    <name type="common">Penicillium chrysogenum</name>
    <dbReference type="NCBI Taxonomy" id="500485"/>
    <lineage>
        <taxon>Eukaryota</taxon>
        <taxon>Fungi</taxon>
        <taxon>Dikarya</taxon>
        <taxon>Ascomycota</taxon>
        <taxon>Pezizomycotina</taxon>
        <taxon>Eurotiomycetes</taxon>
        <taxon>Eurotiomycetidae</taxon>
        <taxon>Eurotiales</taxon>
        <taxon>Aspergillaceae</taxon>
        <taxon>Penicillium</taxon>
        <taxon>Penicillium chrysogenum species complex</taxon>
    </lineage>
</organism>
<evidence type="ECO:0000313" key="1">
    <source>
        <dbReference type="EMBL" id="CAP83081.1"/>
    </source>
</evidence>
<protein>
    <submittedName>
        <fullName evidence="1">Uncharacterized protein</fullName>
    </submittedName>
</protein>
<sequence>MPRSSKVGLVLYALGLRPTPDHQMDARAIWVWGRPRPSQLIQNRHRDTEKFISCEKDASQREDRQSLTISRSNLCLEPQHTSDLIMDSLTSFSKTMAYAWKMAKTRPITSGGRHEQCEVSLCTD</sequence>
<proteinExistence type="predicted"/>
<dbReference type="Proteomes" id="UP000000724">
    <property type="component" value="Contig Pc00c15"/>
</dbReference>
<gene>
    <name evidence="1" type="ORF">Pc15g01950</name>
    <name evidence="1" type="ORF">PCH_Pc15g01950</name>
</gene>
<dbReference type="VEuPathDB" id="FungiDB:PCH_Pc15g01950"/>
<keyword evidence="2" id="KW-1185">Reference proteome</keyword>
<dbReference type="EMBL" id="AM920430">
    <property type="protein sequence ID" value="CAP83081.1"/>
    <property type="molecule type" value="Genomic_DNA"/>
</dbReference>
<name>B6H6D0_PENRW</name>
<dbReference type="OMA" id="RHEQCEV"/>